<dbReference type="GO" id="GO:0015293">
    <property type="term" value="F:symporter activity"/>
    <property type="evidence" value="ECO:0007669"/>
    <property type="project" value="UniProtKB-KW"/>
</dbReference>
<feature type="region of interest" description="Disordered" evidence="7">
    <location>
        <begin position="1"/>
        <end position="23"/>
    </location>
</feature>
<dbReference type="Pfam" id="PF00375">
    <property type="entry name" value="SDF"/>
    <property type="match status" value="1"/>
</dbReference>
<keyword evidence="2" id="KW-0813">Transport</keyword>
<dbReference type="PANTHER" id="PTHR42865:SF7">
    <property type="entry name" value="PROTON_GLUTAMATE-ASPARTATE SYMPORTER"/>
    <property type="match status" value="1"/>
</dbReference>
<sequence>MLARQPADAPARGSFKGAPVTGTIIDQPDAERRAGLFRRGLSAWFGIALWKRILFALVLGTIAGLAWGEGAGQIKWIGDIFVRLIRMLVVPLVFLTIASGVAELADPRRLGSIGIKTIGMYVFTTILAVTVGLVAATLIQPGAGADFQNAVPRAVAAPKDTGQMFMDIVPMNPFQAMANGDTLAVIFFALLIGAGVVAAGEVADPVRRLLAGGSQVMLKIVGFVMEVAPFGVFALIAVVVGANGPETFVSILKLALCVLAGAMFQTFIVHGGVVRLLAWLPVAPFFRGIADAIMVGFSTSSSSATLPVAIRVAENNLGVSHPVASTVLPLGATIGMDGAAMYVAMLSLFAAQAFGVPLDLADYLVIAATTTIVAMGVAPVPSGSLFVLAAVFAAIGIGPEQTAIVVGFILPFDRILDMMRTVPNVTADLAIATTVARWEKELDVETYQRTAG</sequence>
<dbReference type="OrthoDB" id="9766690at2"/>
<dbReference type="AlphaFoldDB" id="A0A239BY10"/>
<dbReference type="InterPro" id="IPR001991">
    <property type="entry name" value="Na-dicarboxylate_symporter"/>
</dbReference>
<feature type="transmembrane region" description="Helical" evidence="8">
    <location>
        <begin position="183"/>
        <end position="204"/>
    </location>
</feature>
<evidence type="ECO:0000256" key="8">
    <source>
        <dbReference type="SAM" id="Phobius"/>
    </source>
</evidence>
<evidence type="ECO:0000313" key="10">
    <source>
        <dbReference type="Proteomes" id="UP000198281"/>
    </source>
</evidence>
<organism evidence="9 10">
    <name type="scientific">Edaphosphingomonas laterariae</name>
    <dbReference type="NCBI Taxonomy" id="861865"/>
    <lineage>
        <taxon>Bacteria</taxon>
        <taxon>Pseudomonadati</taxon>
        <taxon>Pseudomonadota</taxon>
        <taxon>Alphaproteobacteria</taxon>
        <taxon>Sphingomonadales</taxon>
        <taxon>Rhizorhabdaceae</taxon>
        <taxon>Edaphosphingomonas</taxon>
    </lineage>
</organism>
<protein>
    <submittedName>
        <fullName evidence="9">Na+/H+-dicarboxylate symporter</fullName>
    </submittedName>
</protein>
<proteinExistence type="predicted"/>
<keyword evidence="10" id="KW-1185">Reference proteome</keyword>
<feature type="transmembrane region" description="Helical" evidence="8">
    <location>
        <begin position="276"/>
        <end position="297"/>
    </location>
</feature>
<feature type="transmembrane region" description="Helical" evidence="8">
    <location>
        <begin position="41"/>
        <end position="68"/>
    </location>
</feature>
<dbReference type="SUPFAM" id="SSF118215">
    <property type="entry name" value="Proton glutamate symport protein"/>
    <property type="match status" value="1"/>
</dbReference>
<feature type="transmembrane region" description="Helical" evidence="8">
    <location>
        <begin position="386"/>
        <end position="410"/>
    </location>
</feature>
<gene>
    <name evidence="9" type="ORF">SAMN06295912_101475</name>
</gene>
<accession>A0A239BY10</accession>
<dbReference type="Gene3D" id="1.10.3860.10">
    <property type="entry name" value="Sodium:dicarboxylate symporter"/>
    <property type="match status" value="1"/>
</dbReference>
<evidence type="ECO:0000313" key="9">
    <source>
        <dbReference type="EMBL" id="SNS12935.1"/>
    </source>
</evidence>
<keyword evidence="3" id="KW-1003">Cell membrane</keyword>
<feature type="transmembrane region" description="Helical" evidence="8">
    <location>
        <begin position="327"/>
        <end position="351"/>
    </location>
</feature>
<dbReference type="PANTHER" id="PTHR42865">
    <property type="entry name" value="PROTON/GLUTAMATE-ASPARTATE SYMPORTER"/>
    <property type="match status" value="1"/>
</dbReference>
<feature type="transmembrane region" description="Helical" evidence="8">
    <location>
        <begin position="248"/>
        <end position="269"/>
    </location>
</feature>
<name>A0A239BY10_9SPHN</name>
<feature type="transmembrane region" description="Helical" evidence="8">
    <location>
        <begin position="363"/>
        <end position="380"/>
    </location>
</feature>
<evidence type="ECO:0000256" key="1">
    <source>
        <dbReference type="ARBA" id="ARBA00004651"/>
    </source>
</evidence>
<evidence type="ECO:0000256" key="3">
    <source>
        <dbReference type="ARBA" id="ARBA00022475"/>
    </source>
</evidence>
<dbReference type="GO" id="GO:0005886">
    <property type="term" value="C:plasma membrane"/>
    <property type="evidence" value="ECO:0007669"/>
    <property type="project" value="UniProtKB-SubCell"/>
</dbReference>
<keyword evidence="6 8" id="KW-0472">Membrane</keyword>
<dbReference type="InterPro" id="IPR036458">
    <property type="entry name" value="Na:dicarbo_symporter_sf"/>
</dbReference>
<evidence type="ECO:0000256" key="2">
    <source>
        <dbReference type="ARBA" id="ARBA00022448"/>
    </source>
</evidence>
<keyword evidence="4 8" id="KW-0812">Transmembrane</keyword>
<feature type="transmembrane region" description="Helical" evidence="8">
    <location>
        <begin position="117"/>
        <end position="139"/>
    </location>
</feature>
<reference evidence="10" key="1">
    <citation type="submission" date="2017-06" db="EMBL/GenBank/DDBJ databases">
        <authorList>
            <person name="Varghese N."/>
            <person name="Submissions S."/>
        </authorList>
    </citation>
    <scope>NUCLEOTIDE SEQUENCE [LARGE SCALE GENOMIC DNA]</scope>
    <source>
        <strain evidence="10">LNB2</strain>
    </source>
</reference>
<evidence type="ECO:0000256" key="4">
    <source>
        <dbReference type="ARBA" id="ARBA00022692"/>
    </source>
</evidence>
<dbReference type="EMBL" id="FZOS01000001">
    <property type="protein sequence ID" value="SNS12935.1"/>
    <property type="molecule type" value="Genomic_DNA"/>
</dbReference>
<comment type="subcellular location">
    <subcellularLocation>
        <location evidence="1">Cell membrane</location>
        <topology evidence="1">Multi-pass membrane protein</topology>
    </subcellularLocation>
</comment>
<feature type="transmembrane region" description="Helical" evidence="8">
    <location>
        <begin position="216"/>
        <end position="242"/>
    </location>
</feature>
<dbReference type="PRINTS" id="PR00173">
    <property type="entry name" value="EDTRNSPORT"/>
</dbReference>
<evidence type="ECO:0000256" key="7">
    <source>
        <dbReference type="SAM" id="MobiDB-lite"/>
    </source>
</evidence>
<dbReference type="Proteomes" id="UP000198281">
    <property type="component" value="Unassembled WGS sequence"/>
</dbReference>
<evidence type="ECO:0000256" key="6">
    <source>
        <dbReference type="ARBA" id="ARBA00023136"/>
    </source>
</evidence>
<evidence type="ECO:0000256" key="5">
    <source>
        <dbReference type="ARBA" id="ARBA00022989"/>
    </source>
</evidence>
<keyword evidence="5 8" id="KW-1133">Transmembrane helix</keyword>
<feature type="transmembrane region" description="Helical" evidence="8">
    <location>
        <begin position="80"/>
        <end position="105"/>
    </location>
</feature>